<accession>A0A3N7G809</accession>
<reference evidence="1 2" key="1">
    <citation type="journal article" date="2006" name="Science">
        <title>The genome of black cottonwood, Populus trichocarpa (Torr. &amp; Gray).</title>
        <authorList>
            <person name="Tuskan G.A."/>
            <person name="Difazio S."/>
            <person name="Jansson S."/>
            <person name="Bohlmann J."/>
            <person name="Grigoriev I."/>
            <person name="Hellsten U."/>
            <person name="Putnam N."/>
            <person name="Ralph S."/>
            <person name="Rombauts S."/>
            <person name="Salamov A."/>
            <person name="Schein J."/>
            <person name="Sterck L."/>
            <person name="Aerts A."/>
            <person name="Bhalerao R.R."/>
            <person name="Bhalerao R.P."/>
            <person name="Blaudez D."/>
            <person name="Boerjan W."/>
            <person name="Brun A."/>
            <person name="Brunner A."/>
            <person name="Busov V."/>
            <person name="Campbell M."/>
            <person name="Carlson J."/>
            <person name="Chalot M."/>
            <person name="Chapman J."/>
            <person name="Chen G.L."/>
            <person name="Cooper D."/>
            <person name="Coutinho P.M."/>
            <person name="Couturier J."/>
            <person name="Covert S."/>
            <person name="Cronk Q."/>
            <person name="Cunningham R."/>
            <person name="Davis J."/>
            <person name="Degroeve S."/>
            <person name="Dejardin A."/>
            <person name="Depamphilis C."/>
            <person name="Detter J."/>
            <person name="Dirks B."/>
            <person name="Dubchak I."/>
            <person name="Duplessis S."/>
            <person name="Ehlting J."/>
            <person name="Ellis B."/>
            <person name="Gendler K."/>
            <person name="Goodstein D."/>
            <person name="Gribskov M."/>
            <person name="Grimwood J."/>
            <person name="Groover A."/>
            <person name="Gunter L."/>
            <person name="Hamberger B."/>
            <person name="Heinze B."/>
            <person name="Helariutta Y."/>
            <person name="Henrissat B."/>
            <person name="Holligan D."/>
            <person name="Holt R."/>
            <person name="Huang W."/>
            <person name="Islam-Faridi N."/>
            <person name="Jones S."/>
            <person name="Jones-Rhoades M."/>
            <person name="Jorgensen R."/>
            <person name="Joshi C."/>
            <person name="Kangasjarvi J."/>
            <person name="Karlsson J."/>
            <person name="Kelleher C."/>
            <person name="Kirkpatrick R."/>
            <person name="Kirst M."/>
            <person name="Kohler A."/>
            <person name="Kalluri U."/>
            <person name="Larimer F."/>
            <person name="Leebens-Mack J."/>
            <person name="Leple J.C."/>
            <person name="Locascio P."/>
            <person name="Lou Y."/>
            <person name="Lucas S."/>
            <person name="Martin F."/>
            <person name="Montanini B."/>
            <person name="Napoli C."/>
            <person name="Nelson D.R."/>
            <person name="Nelson C."/>
            <person name="Nieminen K."/>
            <person name="Nilsson O."/>
            <person name="Pereda V."/>
            <person name="Peter G."/>
            <person name="Philippe R."/>
            <person name="Pilate G."/>
            <person name="Poliakov A."/>
            <person name="Razumovskaya J."/>
            <person name="Richardson P."/>
            <person name="Rinaldi C."/>
            <person name="Ritland K."/>
            <person name="Rouze P."/>
            <person name="Ryaboy D."/>
            <person name="Schmutz J."/>
            <person name="Schrader J."/>
            <person name="Segerman B."/>
            <person name="Shin H."/>
            <person name="Siddiqui A."/>
            <person name="Sterky F."/>
            <person name="Terry A."/>
            <person name="Tsai C.J."/>
            <person name="Uberbacher E."/>
            <person name="Unneberg P."/>
            <person name="Vahala J."/>
            <person name="Wall K."/>
            <person name="Wessler S."/>
            <person name="Yang G."/>
            <person name="Yin T."/>
            <person name="Douglas C."/>
            <person name="Marra M."/>
            <person name="Sandberg G."/>
            <person name="Van de Peer Y."/>
            <person name="Rokhsar D."/>
        </authorList>
    </citation>
    <scope>NUCLEOTIDE SEQUENCE [LARGE SCALE GENOMIC DNA]</scope>
    <source>
        <strain evidence="2">cv. Nisqually</strain>
    </source>
</reference>
<sequence length="71" mass="8135">MEMSYALASNAKLLLLLPPHHSYKQRKKNYLKINRILVKEGASRLSFMVDTSPMSRVINRTMTVLFDGLVP</sequence>
<dbReference type="InParanoid" id="A0A3N7G809"/>
<gene>
    <name evidence="1" type="ORF">POPTR_018G005966</name>
</gene>
<dbReference type="AlphaFoldDB" id="A0A3N7G809"/>
<protein>
    <submittedName>
        <fullName evidence="1">Uncharacterized protein</fullName>
    </submittedName>
</protein>
<dbReference type="EMBL" id="CM009307">
    <property type="protein sequence ID" value="RQP02476.1"/>
    <property type="molecule type" value="Genomic_DNA"/>
</dbReference>
<evidence type="ECO:0000313" key="2">
    <source>
        <dbReference type="Proteomes" id="UP000006729"/>
    </source>
</evidence>
<proteinExistence type="predicted"/>
<name>A0A3N7G809_POPTR</name>
<dbReference type="Proteomes" id="UP000006729">
    <property type="component" value="Chromosome 18"/>
</dbReference>
<evidence type="ECO:0000313" key="1">
    <source>
        <dbReference type="EMBL" id="RQP02476.1"/>
    </source>
</evidence>
<keyword evidence="2" id="KW-1185">Reference proteome</keyword>
<organism evidence="1 2">
    <name type="scientific">Populus trichocarpa</name>
    <name type="common">Western balsam poplar</name>
    <name type="synonym">Populus balsamifera subsp. trichocarpa</name>
    <dbReference type="NCBI Taxonomy" id="3694"/>
    <lineage>
        <taxon>Eukaryota</taxon>
        <taxon>Viridiplantae</taxon>
        <taxon>Streptophyta</taxon>
        <taxon>Embryophyta</taxon>
        <taxon>Tracheophyta</taxon>
        <taxon>Spermatophyta</taxon>
        <taxon>Magnoliopsida</taxon>
        <taxon>eudicotyledons</taxon>
        <taxon>Gunneridae</taxon>
        <taxon>Pentapetalae</taxon>
        <taxon>rosids</taxon>
        <taxon>fabids</taxon>
        <taxon>Malpighiales</taxon>
        <taxon>Salicaceae</taxon>
        <taxon>Saliceae</taxon>
        <taxon>Populus</taxon>
    </lineage>
</organism>